<dbReference type="Proteomes" id="UP000501237">
    <property type="component" value="Chromosome"/>
</dbReference>
<evidence type="ECO:0000256" key="3">
    <source>
        <dbReference type="ARBA" id="ARBA00018024"/>
    </source>
</evidence>
<evidence type="ECO:0000256" key="4">
    <source>
        <dbReference type="ARBA" id="ARBA00023143"/>
    </source>
</evidence>
<gene>
    <name evidence="5" type="ORF">PtoMrB4_33020</name>
</gene>
<dbReference type="Pfam" id="PF02049">
    <property type="entry name" value="FliE"/>
    <property type="match status" value="1"/>
</dbReference>
<dbReference type="GO" id="GO:0071973">
    <property type="term" value="P:bacterial-type flagellum-dependent cell motility"/>
    <property type="evidence" value="ECO:0007669"/>
    <property type="project" value="InterPro"/>
</dbReference>
<protein>
    <recommendedName>
        <fullName evidence="3">Flagellar hook-basal body complex protein FliE</fullName>
    </recommendedName>
</protein>
<dbReference type="AlphaFoldDB" id="A0A679GGX8"/>
<comment type="similarity">
    <text evidence="2">Belongs to the FliE family.</text>
</comment>
<dbReference type="GO" id="GO:0009425">
    <property type="term" value="C:bacterial-type flagellum basal body"/>
    <property type="evidence" value="ECO:0007669"/>
    <property type="project" value="UniProtKB-SubCell"/>
</dbReference>
<comment type="subcellular location">
    <subcellularLocation>
        <location evidence="1">Bacterial flagellum basal body</location>
    </subcellularLocation>
</comment>
<evidence type="ECO:0000313" key="5">
    <source>
        <dbReference type="EMBL" id="BCA29325.1"/>
    </source>
</evidence>
<evidence type="ECO:0000256" key="1">
    <source>
        <dbReference type="ARBA" id="ARBA00004117"/>
    </source>
</evidence>
<dbReference type="RefSeq" id="WP_172433955.1">
    <property type="nucleotide sequence ID" value="NZ_AP022642.1"/>
</dbReference>
<dbReference type="GO" id="GO:0003774">
    <property type="term" value="F:cytoskeletal motor activity"/>
    <property type="evidence" value="ECO:0007669"/>
    <property type="project" value="InterPro"/>
</dbReference>
<dbReference type="KEGG" id="poj:PtoMrB4_33020"/>
<dbReference type="InterPro" id="IPR001624">
    <property type="entry name" value="FliE"/>
</dbReference>
<dbReference type="GeneID" id="57398520"/>
<keyword evidence="4" id="KW-0975">Bacterial flagellum</keyword>
<dbReference type="GO" id="GO:0005198">
    <property type="term" value="F:structural molecule activity"/>
    <property type="evidence" value="ECO:0007669"/>
    <property type="project" value="InterPro"/>
</dbReference>
<dbReference type="PANTHER" id="PTHR34653">
    <property type="match status" value="1"/>
</dbReference>
<reference evidence="5 6" key="1">
    <citation type="journal article" date="2020" name="Microbiol. Resour. Announc.">
        <title>Complete genome sequence of Pseudomonas otitidis strain MrB4, isolated from Lake Biwa in Japan.</title>
        <authorList>
            <person name="Miyazaki K."/>
            <person name="Hase E."/>
            <person name="Maruya T."/>
        </authorList>
    </citation>
    <scope>NUCLEOTIDE SEQUENCE [LARGE SCALE GENOMIC DNA]</scope>
    <source>
        <strain evidence="5 6">MrB4</strain>
    </source>
</reference>
<accession>A0A679GGX8</accession>
<dbReference type="EMBL" id="AP022642">
    <property type="protein sequence ID" value="BCA29325.1"/>
    <property type="molecule type" value="Genomic_DNA"/>
</dbReference>
<name>A0A679GGX8_9GAMM</name>
<sequence>MPSIASVQQHLLDLQHTLAEASRGGVLPARPLPGGLPPGPADSFAAALRAVDAQQHAAGQSMAAVDSGRSTDLVGAMLQSQRASVSFSALLQVRNKLATAFDDIIRMPV</sequence>
<proteinExistence type="inferred from homology"/>
<evidence type="ECO:0000256" key="2">
    <source>
        <dbReference type="ARBA" id="ARBA00009272"/>
    </source>
</evidence>
<evidence type="ECO:0000313" key="6">
    <source>
        <dbReference type="Proteomes" id="UP000501237"/>
    </source>
</evidence>
<organism evidence="5 6">
    <name type="scientific">Metapseudomonas otitidis</name>
    <dbReference type="NCBI Taxonomy" id="319939"/>
    <lineage>
        <taxon>Bacteria</taxon>
        <taxon>Pseudomonadati</taxon>
        <taxon>Pseudomonadota</taxon>
        <taxon>Gammaproteobacteria</taxon>
        <taxon>Pseudomonadales</taxon>
        <taxon>Pseudomonadaceae</taxon>
        <taxon>Metapseudomonas</taxon>
    </lineage>
</organism>
<dbReference type="PANTHER" id="PTHR34653:SF1">
    <property type="entry name" value="FLAGELLAR HOOK-BASAL BODY COMPLEX PROTEIN FLIE"/>
    <property type="match status" value="1"/>
</dbReference>